<feature type="transmembrane region" description="Helical" evidence="8">
    <location>
        <begin position="171"/>
        <end position="201"/>
    </location>
</feature>
<evidence type="ECO:0000256" key="8">
    <source>
        <dbReference type="SAM" id="Phobius"/>
    </source>
</evidence>
<gene>
    <name evidence="10" type="ORF">UU42_C0010G0002</name>
</gene>
<evidence type="ECO:0000256" key="6">
    <source>
        <dbReference type="ARBA" id="ARBA00022989"/>
    </source>
</evidence>
<feature type="transmembrane region" description="Helical" evidence="8">
    <location>
        <begin position="96"/>
        <end position="114"/>
    </location>
</feature>
<proteinExistence type="predicted"/>
<keyword evidence="3" id="KW-0328">Glycosyltransferase</keyword>
<feature type="transmembrane region" description="Helical" evidence="8">
    <location>
        <begin position="395"/>
        <end position="416"/>
    </location>
</feature>
<organism evidence="10 11">
    <name type="scientific">Candidatus Woesebacteria bacterium GW2011_GWA1_41_13b</name>
    <dbReference type="NCBI Taxonomy" id="1618555"/>
    <lineage>
        <taxon>Bacteria</taxon>
        <taxon>Candidatus Woeseibacteriota</taxon>
    </lineage>
</organism>
<feature type="transmembrane region" description="Helical" evidence="8">
    <location>
        <begin position="339"/>
        <end position="356"/>
    </location>
</feature>
<feature type="transmembrane region" description="Helical" evidence="8">
    <location>
        <begin position="314"/>
        <end position="332"/>
    </location>
</feature>
<evidence type="ECO:0000256" key="4">
    <source>
        <dbReference type="ARBA" id="ARBA00022679"/>
    </source>
</evidence>
<dbReference type="PANTHER" id="PTHR33908:SF3">
    <property type="entry name" value="UNDECAPRENYL PHOSPHATE-ALPHA-4-AMINO-4-DEOXY-L-ARABINOSE ARABINOSYL TRANSFERASE"/>
    <property type="match status" value="1"/>
</dbReference>
<dbReference type="Pfam" id="PF13231">
    <property type="entry name" value="PMT_2"/>
    <property type="match status" value="1"/>
</dbReference>
<keyword evidence="5 8" id="KW-0812">Transmembrane</keyword>
<feature type="transmembrane region" description="Helical" evidence="8">
    <location>
        <begin position="362"/>
        <end position="383"/>
    </location>
</feature>
<evidence type="ECO:0000256" key="1">
    <source>
        <dbReference type="ARBA" id="ARBA00004651"/>
    </source>
</evidence>
<keyword evidence="4" id="KW-0808">Transferase</keyword>
<dbReference type="GO" id="GO:0009103">
    <property type="term" value="P:lipopolysaccharide biosynthetic process"/>
    <property type="evidence" value="ECO:0007669"/>
    <property type="project" value="UniProtKB-ARBA"/>
</dbReference>
<name>A0A0G0XUC3_9BACT</name>
<comment type="caution">
    <text evidence="10">The sequence shown here is derived from an EMBL/GenBank/DDBJ whole genome shotgun (WGS) entry which is preliminary data.</text>
</comment>
<feature type="transmembrane region" description="Helical" evidence="8">
    <location>
        <begin position="120"/>
        <end position="138"/>
    </location>
</feature>
<evidence type="ECO:0000256" key="5">
    <source>
        <dbReference type="ARBA" id="ARBA00022692"/>
    </source>
</evidence>
<dbReference type="GO" id="GO:0005886">
    <property type="term" value="C:plasma membrane"/>
    <property type="evidence" value="ECO:0007669"/>
    <property type="project" value="UniProtKB-SubCell"/>
</dbReference>
<feature type="transmembrane region" description="Helical" evidence="8">
    <location>
        <begin position="213"/>
        <end position="233"/>
    </location>
</feature>
<keyword evidence="2" id="KW-1003">Cell membrane</keyword>
<feature type="transmembrane region" description="Helical" evidence="8">
    <location>
        <begin position="145"/>
        <end position="165"/>
    </location>
</feature>
<dbReference type="PROSITE" id="PS51257">
    <property type="entry name" value="PROKAR_LIPOPROTEIN"/>
    <property type="match status" value="1"/>
</dbReference>
<keyword evidence="7 8" id="KW-0472">Membrane</keyword>
<evidence type="ECO:0000313" key="10">
    <source>
        <dbReference type="EMBL" id="KKR91507.1"/>
    </source>
</evidence>
<accession>A0A0G0XUC3</accession>
<dbReference type="InterPro" id="IPR038731">
    <property type="entry name" value="RgtA/B/C-like"/>
</dbReference>
<protein>
    <recommendedName>
        <fullName evidence="9">Glycosyltransferase RgtA/B/C/D-like domain-containing protein</fullName>
    </recommendedName>
</protein>
<reference evidence="10 11" key="1">
    <citation type="journal article" date="2015" name="Nature">
        <title>rRNA introns, odd ribosomes, and small enigmatic genomes across a large radiation of phyla.</title>
        <authorList>
            <person name="Brown C.T."/>
            <person name="Hug L.A."/>
            <person name="Thomas B.C."/>
            <person name="Sharon I."/>
            <person name="Castelle C.J."/>
            <person name="Singh A."/>
            <person name="Wilkins M.J."/>
            <person name="Williams K.H."/>
            <person name="Banfield J.F."/>
        </authorList>
    </citation>
    <scope>NUCLEOTIDE SEQUENCE [LARGE SCALE GENOMIC DNA]</scope>
</reference>
<evidence type="ECO:0000256" key="3">
    <source>
        <dbReference type="ARBA" id="ARBA00022676"/>
    </source>
</evidence>
<dbReference type="EMBL" id="LCAO01000010">
    <property type="protein sequence ID" value="KKR91507.1"/>
    <property type="molecule type" value="Genomic_DNA"/>
</dbReference>
<dbReference type="InterPro" id="IPR050297">
    <property type="entry name" value="LipidA_mod_glycosyltrf_83"/>
</dbReference>
<comment type="subcellular location">
    <subcellularLocation>
        <location evidence="1">Cell membrane</location>
        <topology evidence="1">Multi-pass membrane protein</topology>
    </subcellularLocation>
</comment>
<sequence length="540" mass="61509">MKFFKRNVWLILIVLVACALRLWQLGSVPPSPDWDEAALGYNAYSVLKTGRDEYGTILPLSLRSFDDYKPPLYMYLAIPSIAIFGLGTWAVRLPSAIMGVLAVIGTYFLVRELFRNSLPSALFPLLSSLLLAISPWHLQFSRIAFEANVGVTINIWAVVCFLKGLKSKNLLVLAAFLFGLGFYAYHSERIFLPLLLLIFSWSWRQELWRVRKAVLVAIIVGIVTIAPLMPVFFNQNTLTRLRGTSSLADQTGTLARSVWKLKEDKKTGNPWGVLFDNRRLVWAKTLLNGYLSHYSFRWLFVAGDNPRHHAPDMGLLYLIELPFLLWGMYSVARGGGKSAGILFSWFLVAPIAASPTTELPHAIRALVFLPTFQIFTAMGIIQFAKTMNVIKGRKILFTLCSLLFGFNILYYFHMYYGHMNREVSQYWQYGYTQAVEYAKAHKDKYKKVVVSTKLEQPHMFFLFFLNYDPVRYLSEGGTSSGGFAEMKNKFDVFEFRPIKWDTESKDGLTLYIGTPKEISSANLATIYYLDGTEAIKISDR</sequence>
<evidence type="ECO:0000256" key="7">
    <source>
        <dbReference type="ARBA" id="ARBA00023136"/>
    </source>
</evidence>
<keyword evidence="6 8" id="KW-1133">Transmembrane helix</keyword>
<evidence type="ECO:0000256" key="2">
    <source>
        <dbReference type="ARBA" id="ARBA00022475"/>
    </source>
</evidence>
<dbReference type="GO" id="GO:0010041">
    <property type="term" value="P:response to iron(III) ion"/>
    <property type="evidence" value="ECO:0007669"/>
    <property type="project" value="TreeGrafter"/>
</dbReference>
<evidence type="ECO:0000313" key="11">
    <source>
        <dbReference type="Proteomes" id="UP000034676"/>
    </source>
</evidence>
<dbReference type="Proteomes" id="UP000034676">
    <property type="component" value="Unassembled WGS sequence"/>
</dbReference>
<dbReference type="PANTHER" id="PTHR33908">
    <property type="entry name" value="MANNOSYLTRANSFERASE YKCB-RELATED"/>
    <property type="match status" value="1"/>
</dbReference>
<dbReference type="AlphaFoldDB" id="A0A0G0XUC3"/>
<evidence type="ECO:0000259" key="9">
    <source>
        <dbReference type="Pfam" id="PF13231"/>
    </source>
</evidence>
<dbReference type="GO" id="GO:0016763">
    <property type="term" value="F:pentosyltransferase activity"/>
    <property type="evidence" value="ECO:0007669"/>
    <property type="project" value="TreeGrafter"/>
</dbReference>
<feature type="domain" description="Glycosyltransferase RgtA/B/C/D-like" evidence="9">
    <location>
        <begin position="69"/>
        <end position="228"/>
    </location>
</feature>